<dbReference type="InterPro" id="IPR029069">
    <property type="entry name" value="HotDog_dom_sf"/>
</dbReference>
<evidence type="ECO:0000256" key="6">
    <source>
        <dbReference type="ARBA" id="ARBA00023098"/>
    </source>
</evidence>
<dbReference type="GO" id="GO:0016297">
    <property type="term" value="F:fatty acyl-[ACP] hydrolase activity"/>
    <property type="evidence" value="ECO:0007669"/>
    <property type="project" value="InterPro"/>
</dbReference>
<dbReference type="Gene3D" id="3.10.129.10">
    <property type="entry name" value="Hotdog Thioesterase"/>
    <property type="match status" value="1"/>
</dbReference>
<dbReference type="InterPro" id="IPR002864">
    <property type="entry name" value="Acyl-ACP_thioesterase_NHD"/>
</dbReference>
<keyword evidence="4" id="KW-0276">Fatty acid metabolism</keyword>
<dbReference type="STRING" id="119641.SAMN05421842_12440"/>
<evidence type="ECO:0000259" key="8">
    <source>
        <dbReference type="Pfam" id="PF01643"/>
    </source>
</evidence>
<dbReference type="EMBL" id="FOMG01000024">
    <property type="protein sequence ID" value="SFD19728.1"/>
    <property type="molecule type" value="Genomic_DNA"/>
</dbReference>
<feature type="domain" description="Acyl-ACP thioesterase-like C-terminal" evidence="9">
    <location>
        <begin position="150"/>
        <end position="248"/>
    </location>
</feature>
<keyword evidence="11" id="KW-1185">Reference proteome</keyword>
<organism evidence="10 11">
    <name type="scientific">Clostridium uliginosum</name>
    <dbReference type="NCBI Taxonomy" id="119641"/>
    <lineage>
        <taxon>Bacteria</taxon>
        <taxon>Bacillati</taxon>
        <taxon>Bacillota</taxon>
        <taxon>Clostridia</taxon>
        <taxon>Eubacteriales</taxon>
        <taxon>Clostridiaceae</taxon>
        <taxon>Clostridium</taxon>
    </lineage>
</organism>
<dbReference type="InterPro" id="IPR049427">
    <property type="entry name" value="Acyl-ACP_TE_C"/>
</dbReference>
<evidence type="ECO:0000313" key="10">
    <source>
        <dbReference type="EMBL" id="SFD19728.1"/>
    </source>
</evidence>
<dbReference type="OrthoDB" id="9801517at2"/>
<comment type="similarity">
    <text evidence="1">Belongs to the acyl-ACP thioesterase family.</text>
</comment>
<proteinExistence type="inferred from homology"/>
<dbReference type="PANTHER" id="PTHR31727:SF6">
    <property type="entry name" value="OLEOYL-ACYL CARRIER PROTEIN THIOESTERASE 1, CHLOROPLASTIC"/>
    <property type="match status" value="1"/>
</dbReference>
<dbReference type="Pfam" id="PF01643">
    <property type="entry name" value="Acyl-ACP_TE"/>
    <property type="match status" value="1"/>
</dbReference>
<evidence type="ECO:0000256" key="7">
    <source>
        <dbReference type="ARBA" id="ARBA00023160"/>
    </source>
</evidence>
<dbReference type="InterPro" id="IPR045023">
    <property type="entry name" value="FATA/B"/>
</dbReference>
<gene>
    <name evidence="10" type="ORF">SAMN05421842_12440</name>
</gene>
<evidence type="ECO:0000259" key="9">
    <source>
        <dbReference type="Pfam" id="PF20791"/>
    </source>
</evidence>
<accession>A0A1I1QIS2</accession>
<keyword evidence="5" id="KW-0809">Transit peptide</keyword>
<sequence>MGKSFTKTYEIHYYEVDYKLKCKLSSIIDFICDIGTQQSELIGGGMEYCKSNNCAWVFYKYDIKMSRYPKYGETISLTTEAIGFKKFYGLRKYYIKDSDGNLIGEALALFFLINIEKRRPMRIQKEQYDFYGVDTDLSCNVQMDDVEKIDEEQFHREFEIRYSDIDSNKHVNNVKYIEWAIEAVPLEVVKDYELNRIKVIFEKETTYGDKVSVTATVKQIDENNLKSYHRIRNNNGNKLTILETEWRKIEKNLV</sequence>
<protein>
    <submittedName>
        <fullName evidence="10">Acyl-ACP thioesterase</fullName>
    </submittedName>
</protein>
<dbReference type="CDD" id="cd00586">
    <property type="entry name" value="4HBT"/>
    <property type="match status" value="2"/>
</dbReference>
<reference evidence="10 11" key="1">
    <citation type="submission" date="2016-10" db="EMBL/GenBank/DDBJ databases">
        <authorList>
            <person name="de Groot N.N."/>
        </authorList>
    </citation>
    <scope>NUCLEOTIDE SEQUENCE [LARGE SCALE GENOMIC DNA]</scope>
    <source>
        <strain evidence="10 11">DSM 12992</strain>
    </source>
</reference>
<dbReference type="SUPFAM" id="SSF54637">
    <property type="entry name" value="Thioesterase/thiol ester dehydrase-isomerase"/>
    <property type="match status" value="2"/>
</dbReference>
<dbReference type="Proteomes" id="UP000199263">
    <property type="component" value="Unassembled WGS sequence"/>
</dbReference>
<feature type="domain" description="Acyl-ACP thioesterase N-terminal hotdog" evidence="8">
    <location>
        <begin position="2"/>
        <end position="130"/>
    </location>
</feature>
<keyword evidence="6" id="KW-0443">Lipid metabolism</keyword>
<keyword evidence="2" id="KW-0444">Lipid biosynthesis</keyword>
<evidence type="ECO:0000256" key="2">
    <source>
        <dbReference type="ARBA" id="ARBA00022516"/>
    </source>
</evidence>
<evidence type="ECO:0000313" key="11">
    <source>
        <dbReference type="Proteomes" id="UP000199263"/>
    </source>
</evidence>
<dbReference type="GO" id="GO:0000036">
    <property type="term" value="F:acyl carrier activity"/>
    <property type="evidence" value="ECO:0007669"/>
    <property type="project" value="TreeGrafter"/>
</dbReference>
<evidence type="ECO:0000256" key="1">
    <source>
        <dbReference type="ARBA" id="ARBA00006500"/>
    </source>
</evidence>
<dbReference type="AlphaFoldDB" id="A0A1I1QIS2"/>
<dbReference type="PANTHER" id="PTHR31727">
    <property type="entry name" value="OLEOYL-ACYL CARRIER PROTEIN THIOESTERASE 1, CHLOROPLASTIC"/>
    <property type="match status" value="1"/>
</dbReference>
<evidence type="ECO:0000256" key="3">
    <source>
        <dbReference type="ARBA" id="ARBA00022801"/>
    </source>
</evidence>
<evidence type="ECO:0000256" key="5">
    <source>
        <dbReference type="ARBA" id="ARBA00022946"/>
    </source>
</evidence>
<keyword evidence="3" id="KW-0378">Hydrolase</keyword>
<dbReference type="Pfam" id="PF20791">
    <property type="entry name" value="Acyl-ACP_TE_C"/>
    <property type="match status" value="1"/>
</dbReference>
<evidence type="ECO:0000256" key="4">
    <source>
        <dbReference type="ARBA" id="ARBA00022832"/>
    </source>
</evidence>
<name>A0A1I1QIS2_9CLOT</name>
<dbReference type="RefSeq" id="WP_090093028.1">
    <property type="nucleotide sequence ID" value="NZ_FOMG01000024.1"/>
</dbReference>
<keyword evidence="7" id="KW-0275">Fatty acid biosynthesis</keyword>